<dbReference type="OrthoDB" id="28257at2759"/>
<gene>
    <name evidence="8" type="ORF">WOLCODRAFT_118978</name>
</gene>
<sequence length="336" mass="37029">MTLLHTLSYGGAAAAFTFVTLSLASGLLWLSELIEEHSRLAKAVGQKGIYAIIALHFILYFSDSLPLKHILFSVCCHAVYLQNFTASWPFISLTSLSFIASCILVIADHFLWFFYFARITQDARHRTHRPYGTPAKVQNAPGFADIATFFGVCVWLVPLFLFLSLSANDNALPINTGHSSIPNTPTLPSTPINTRPRSSLFRSLYDSLPQVRARPRRRDTSEGIIAPRSPNIARSTLTPSPIHSPTLLPRVPSMNGLPSPLLSPRRVSSDGFTAEPSLLTPDLTQEEEASDHLTPFRVGTPPRRMSAGGPPSRRSSMETRLEMRRTTSSGTNPLTM</sequence>
<feature type="compositionally biased region" description="Polar residues" evidence="6">
    <location>
        <begin position="326"/>
        <end position="336"/>
    </location>
</feature>
<evidence type="ECO:0000256" key="4">
    <source>
        <dbReference type="ARBA" id="ARBA00022989"/>
    </source>
</evidence>
<keyword evidence="5 7" id="KW-0472">Membrane</keyword>
<organism evidence="8 9">
    <name type="scientific">Wolfiporia cocos (strain MD-104)</name>
    <name type="common">Brown rot fungus</name>
    <dbReference type="NCBI Taxonomy" id="742152"/>
    <lineage>
        <taxon>Eukaryota</taxon>
        <taxon>Fungi</taxon>
        <taxon>Dikarya</taxon>
        <taxon>Basidiomycota</taxon>
        <taxon>Agaricomycotina</taxon>
        <taxon>Agaricomycetes</taxon>
        <taxon>Polyporales</taxon>
        <taxon>Phaeolaceae</taxon>
        <taxon>Wolfiporia</taxon>
    </lineage>
</organism>
<feature type="transmembrane region" description="Helical" evidence="7">
    <location>
        <begin position="90"/>
        <end position="116"/>
    </location>
</feature>
<dbReference type="Pfam" id="PF04148">
    <property type="entry name" value="Erv26"/>
    <property type="match status" value="1"/>
</dbReference>
<name>A0A2H3JZ88_WOLCO</name>
<accession>A0A2H3JZ88</accession>
<evidence type="ECO:0000256" key="3">
    <source>
        <dbReference type="ARBA" id="ARBA00022692"/>
    </source>
</evidence>
<comment type="similarity">
    <text evidence="2">Belongs to the SVP26 family.</text>
</comment>
<keyword evidence="3 7" id="KW-0812">Transmembrane</keyword>
<dbReference type="STRING" id="742152.A0A2H3JZ88"/>
<evidence type="ECO:0000313" key="9">
    <source>
        <dbReference type="Proteomes" id="UP000218811"/>
    </source>
</evidence>
<feature type="transmembrane region" description="Helical" evidence="7">
    <location>
        <begin position="12"/>
        <end position="31"/>
    </location>
</feature>
<dbReference type="OMA" id="NFSSTWP"/>
<keyword evidence="4 7" id="KW-1133">Transmembrane helix</keyword>
<dbReference type="PANTHER" id="PTHR13144:SF0">
    <property type="entry name" value="PROTEIN TEX261"/>
    <property type="match status" value="1"/>
</dbReference>
<evidence type="ECO:0000256" key="2">
    <source>
        <dbReference type="ARBA" id="ARBA00008096"/>
    </source>
</evidence>
<keyword evidence="9" id="KW-1185">Reference proteome</keyword>
<evidence type="ECO:0000256" key="6">
    <source>
        <dbReference type="SAM" id="MobiDB-lite"/>
    </source>
</evidence>
<feature type="compositionally biased region" description="Polar residues" evidence="6">
    <location>
        <begin position="232"/>
        <end position="243"/>
    </location>
</feature>
<dbReference type="GO" id="GO:0000139">
    <property type="term" value="C:Golgi membrane"/>
    <property type="evidence" value="ECO:0007669"/>
    <property type="project" value="TreeGrafter"/>
</dbReference>
<dbReference type="GO" id="GO:0030134">
    <property type="term" value="C:COPII-coated ER to Golgi transport vesicle"/>
    <property type="evidence" value="ECO:0007669"/>
    <property type="project" value="TreeGrafter"/>
</dbReference>
<evidence type="ECO:0000256" key="1">
    <source>
        <dbReference type="ARBA" id="ARBA00004141"/>
    </source>
</evidence>
<dbReference type="GO" id="GO:0097020">
    <property type="term" value="F:COPII receptor activity"/>
    <property type="evidence" value="ECO:0007669"/>
    <property type="project" value="InterPro"/>
</dbReference>
<evidence type="ECO:0000256" key="5">
    <source>
        <dbReference type="ARBA" id="ARBA00023136"/>
    </source>
</evidence>
<dbReference type="AlphaFoldDB" id="A0A2H3JZ88"/>
<protein>
    <submittedName>
        <fullName evidence="8">DUF396-domain-containing protein</fullName>
    </submittedName>
</protein>
<dbReference type="Proteomes" id="UP000218811">
    <property type="component" value="Unassembled WGS sequence"/>
</dbReference>
<dbReference type="EMBL" id="KB468113">
    <property type="protein sequence ID" value="PCH41457.1"/>
    <property type="molecule type" value="Genomic_DNA"/>
</dbReference>
<feature type="compositionally biased region" description="Low complexity" evidence="6">
    <location>
        <begin position="257"/>
        <end position="266"/>
    </location>
</feature>
<feature type="transmembrane region" description="Helical" evidence="7">
    <location>
        <begin position="43"/>
        <end position="62"/>
    </location>
</feature>
<dbReference type="InterPro" id="IPR007277">
    <property type="entry name" value="Svp26/Tex261"/>
</dbReference>
<feature type="transmembrane region" description="Helical" evidence="7">
    <location>
        <begin position="146"/>
        <end position="165"/>
    </location>
</feature>
<reference evidence="8 9" key="1">
    <citation type="journal article" date="2012" name="Science">
        <title>The Paleozoic origin of enzymatic lignin decomposition reconstructed from 31 fungal genomes.</title>
        <authorList>
            <person name="Floudas D."/>
            <person name="Binder M."/>
            <person name="Riley R."/>
            <person name="Barry K."/>
            <person name="Blanchette R.A."/>
            <person name="Henrissat B."/>
            <person name="Martinez A.T."/>
            <person name="Otillar R."/>
            <person name="Spatafora J.W."/>
            <person name="Yadav J.S."/>
            <person name="Aerts A."/>
            <person name="Benoit I."/>
            <person name="Boyd A."/>
            <person name="Carlson A."/>
            <person name="Copeland A."/>
            <person name="Coutinho P.M."/>
            <person name="de Vries R.P."/>
            <person name="Ferreira P."/>
            <person name="Findley K."/>
            <person name="Foster B."/>
            <person name="Gaskell J."/>
            <person name="Glotzer D."/>
            <person name="Gorecki P."/>
            <person name="Heitman J."/>
            <person name="Hesse C."/>
            <person name="Hori C."/>
            <person name="Igarashi K."/>
            <person name="Jurgens J.A."/>
            <person name="Kallen N."/>
            <person name="Kersten P."/>
            <person name="Kohler A."/>
            <person name="Kuees U."/>
            <person name="Kumar T.K.A."/>
            <person name="Kuo A."/>
            <person name="LaButti K."/>
            <person name="Larrondo L.F."/>
            <person name="Lindquist E."/>
            <person name="Ling A."/>
            <person name="Lombard V."/>
            <person name="Lucas S."/>
            <person name="Lundell T."/>
            <person name="Martin R."/>
            <person name="McLaughlin D.J."/>
            <person name="Morgenstern I."/>
            <person name="Morin E."/>
            <person name="Murat C."/>
            <person name="Nagy L.G."/>
            <person name="Nolan M."/>
            <person name="Ohm R.A."/>
            <person name="Patyshakuliyeva A."/>
            <person name="Rokas A."/>
            <person name="Ruiz-Duenas F.J."/>
            <person name="Sabat G."/>
            <person name="Salamov A."/>
            <person name="Samejima M."/>
            <person name="Schmutz J."/>
            <person name="Slot J.C."/>
            <person name="St John F."/>
            <person name="Stenlid J."/>
            <person name="Sun H."/>
            <person name="Sun S."/>
            <person name="Syed K."/>
            <person name="Tsang A."/>
            <person name="Wiebenga A."/>
            <person name="Young D."/>
            <person name="Pisabarro A."/>
            <person name="Eastwood D.C."/>
            <person name="Martin F."/>
            <person name="Cullen D."/>
            <person name="Grigoriev I.V."/>
            <person name="Hibbett D.S."/>
        </authorList>
    </citation>
    <scope>NUCLEOTIDE SEQUENCE [LARGE SCALE GENOMIC DNA]</scope>
    <source>
        <strain evidence="8 9">MD-104</strain>
    </source>
</reference>
<dbReference type="GO" id="GO:0005789">
    <property type="term" value="C:endoplasmic reticulum membrane"/>
    <property type="evidence" value="ECO:0007669"/>
    <property type="project" value="TreeGrafter"/>
</dbReference>
<comment type="subcellular location">
    <subcellularLocation>
        <location evidence="1">Membrane</location>
        <topology evidence="1">Multi-pass membrane protein</topology>
    </subcellularLocation>
</comment>
<feature type="region of interest" description="Disordered" evidence="6">
    <location>
        <begin position="211"/>
        <end position="336"/>
    </location>
</feature>
<evidence type="ECO:0000313" key="8">
    <source>
        <dbReference type="EMBL" id="PCH41457.1"/>
    </source>
</evidence>
<proteinExistence type="inferred from homology"/>
<dbReference type="PANTHER" id="PTHR13144">
    <property type="entry name" value="TEX261 PROTEIN"/>
    <property type="match status" value="1"/>
</dbReference>
<feature type="compositionally biased region" description="Basic and acidic residues" evidence="6">
    <location>
        <begin position="315"/>
        <end position="325"/>
    </location>
</feature>
<dbReference type="GO" id="GO:0006888">
    <property type="term" value="P:endoplasmic reticulum to Golgi vesicle-mediated transport"/>
    <property type="evidence" value="ECO:0007669"/>
    <property type="project" value="InterPro"/>
</dbReference>
<evidence type="ECO:0000256" key="7">
    <source>
        <dbReference type="SAM" id="Phobius"/>
    </source>
</evidence>